<dbReference type="AlphaFoldDB" id="A0AAD5TN12"/>
<comment type="caution">
    <text evidence="7">The sequence shown here is derived from an EMBL/GenBank/DDBJ whole genome shotgun (WGS) entry which is preliminary data.</text>
</comment>
<dbReference type="PROSITE" id="PS51450">
    <property type="entry name" value="LRR"/>
    <property type="match status" value="2"/>
</dbReference>
<feature type="region of interest" description="Disordered" evidence="6">
    <location>
        <begin position="25"/>
        <end position="60"/>
    </location>
</feature>
<dbReference type="InterPro" id="IPR001611">
    <property type="entry name" value="Leu-rich_rpt"/>
</dbReference>
<keyword evidence="4" id="KW-0969">Cilium</keyword>
<name>A0AAD5TN12_9FUNG</name>
<dbReference type="InterPro" id="IPR032675">
    <property type="entry name" value="LRR_dom_sf"/>
</dbReference>
<feature type="region of interest" description="Disordered" evidence="6">
    <location>
        <begin position="82"/>
        <end position="140"/>
    </location>
</feature>
<sequence length="389" mass="43623">MDSTIQASSNEFSTFPPLARHFSASSILPPKPSPSSSPIGVVPPHRSHLSTTTTKPTQSASARAQAFLLRRAVSVEPVVKSNSTTAVRADSRASSHDDVRRRRFATTTQRTTTTTTPSPTTTPTATTTPTTWRGKYRKQRRSSSTADGIFDETLVCERHQLSNDAEIAGITHLRLDRAGLVAMTNLDRFANITHLYLQHNKIARIEGLEYLPSLRFLILAHNQITQIEGLDECWELRLLDLSHNDIAHVDAEMLPPDVAYLLLEGNPCARLPAYRLELVQRLSDLAEIDEEPVTEREREIARTLRPVGSIDENPQPWKAIVYEGELDMEDFPSGEDDKDHDNAKEEYDAALAAIVHRSRMRQAEGVDELYAGHIAKLKHLLLNRRHHEE</sequence>
<dbReference type="Proteomes" id="UP001212152">
    <property type="component" value="Unassembled WGS sequence"/>
</dbReference>
<evidence type="ECO:0000256" key="4">
    <source>
        <dbReference type="ARBA" id="ARBA00023069"/>
    </source>
</evidence>
<evidence type="ECO:0000313" key="7">
    <source>
        <dbReference type="EMBL" id="KAJ3180733.1"/>
    </source>
</evidence>
<evidence type="ECO:0000313" key="8">
    <source>
        <dbReference type="Proteomes" id="UP001212152"/>
    </source>
</evidence>
<feature type="compositionally biased region" description="Polar residues" evidence="6">
    <location>
        <begin position="49"/>
        <end position="60"/>
    </location>
</feature>
<reference evidence="7" key="1">
    <citation type="submission" date="2020-05" db="EMBL/GenBank/DDBJ databases">
        <title>Phylogenomic resolution of chytrid fungi.</title>
        <authorList>
            <person name="Stajich J.E."/>
            <person name="Amses K."/>
            <person name="Simmons R."/>
            <person name="Seto K."/>
            <person name="Myers J."/>
            <person name="Bonds A."/>
            <person name="Quandt C.A."/>
            <person name="Barry K."/>
            <person name="Liu P."/>
            <person name="Grigoriev I."/>
            <person name="Longcore J.E."/>
            <person name="James T.Y."/>
        </authorList>
    </citation>
    <scope>NUCLEOTIDE SEQUENCE</scope>
    <source>
        <strain evidence="7">JEL0379</strain>
    </source>
</reference>
<keyword evidence="2" id="KW-0433">Leucine-rich repeat</keyword>
<evidence type="ECO:0000256" key="2">
    <source>
        <dbReference type="ARBA" id="ARBA00022614"/>
    </source>
</evidence>
<accession>A0AAD5TN12</accession>
<dbReference type="SMART" id="SM00365">
    <property type="entry name" value="LRR_SD22"/>
    <property type="match status" value="2"/>
</dbReference>
<comment type="subcellular location">
    <subcellularLocation>
        <location evidence="1">Cell projection</location>
        <location evidence="1">Cilium</location>
    </subcellularLocation>
</comment>
<keyword evidence="5" id="KW-0966">Cell projection</keyword>
<evidence type="ECO:0000256" key="1">
    <source>
        <dbReference type="ARBA" id="ARBA00004138"/>
    </source>
</evidence>
<evidence type="ECO:0000256" key="5">
    <source>
        <dbReference type="ARBA" id="ARBA00023273"/>
    </source>
</evidence>
<dbReference type="PANTHER" id="PTHR45973">
    <property type="entry name" value="PROTEIN PHOSPHATASE 1 REGULATORY SUBUNIT SDS22-RELATED"/>
    <property type="match status" value="1"/>
</dbReference>
<organism evidence="7 8">
    <name type="scientific">Geranomyces variabilis</name>
    <dbReference type="NCBI Taxonomy" id="109894"/>
    <lineage>
        <taxon>Eukaryota</taxon>
        <taxon>Fungi</taxon>
        <taxon>Fungi incertae sedis</taxon>
        <taxon>Chytridiomycota</taxon>
        <taxon>Chytridiomycota incertae sedis</taxon>
        <taxon>Chytridiomycetes</taxon>
        <taxon>Spizellomycetales</taxon>
        <taxon>Powellomycetaceae</taxon>
        <taxon>Geranomyces</taxon>
    </lineage>
</organism>
<keyword evidence="8" id="KW-1185">Reference proteome</keyword>
<evidence type="ECO:0000256" key="3">
    <source>
        <dbReference type="ARBA" id="ARBA00022737"/>
    </source>
</evidence>
<dbReference type="PANTHER" id="PTHR45973:SF9">
    <property type="entry name" value="LEUCINE-RICH REPEAT-CONTAINING PROTEIN 46"/>
    <property type="match status" value="1"/>
</dbReference>
<dbReference type="EMBL" id="JADGJQ010000015">
    <property type="protein sequence ID" value="KAJ3180733.1"/>
    <property type="molecule type" value="Genomic_DNA"/>
</dbReference>
<keyword evidence="3" id="KW-0677">Repeat</keyword>
<proteinExistence type="predicted"/>
<dbReference type="Pfam" id="PF12799">
    <property type="entry name" value="LRR_4"/>
    <property type="match status" value="1"/>
</dbReference>
<dbReference type="SUPFAM" id="SSF52058">
    <property type="entry name" value="L domain-like"/>
    <property type="match status" value="1"/>
</dbReference>
<dbReference type="Gene3D" id="3.80.10.10">
    <property type="entry name" value="Ribonuclease Inhibitor"/>
    <property type="match status" value="1"/>
</dbReference>
<dbReference type="InterPro" id="IPR025875">
    <property type="entry name" value="Leu-rich_rpt_4"/>
</dbReference>
<feature type="compositionally biased region" description="Basic and acidic residues" evidence="6">
    <location>
        <begin position="89"/>
        <end position="100"/>
    </location>
</feature>
<dbReference type="InterPro" id="IPR050576">
    <property type="entry name" value="Cilia_flagella_integrity"/>
</dbReference>
<feature type="compositionally biased region" description="Low complexity" evidence="6">
    <location>
        <begin position="106"/>
        <end position="131"/>
    </location>
</feature>
<protein>
    <submittedName>
        <fullName evidence="7">Uncharacterized protein</fullName>
    </submittedName>
</protein>
<evidence type="ECO:0000256" key="6">
    <source>
        <dbReference type="SAM" id="MobiDB-lite"/>
    </source>
</evidence>
<gene>
    <name evidence="7" type="ORF">HDU87_001846</name>
</gene>